<reference evidence="1 2" key="1">
    <citation type="submission" date="2019-07" db="EMBL/GenBank/DDBJ databases">
        <title>Whole genome shotgun sequence of Meiothermus hypogaeus NBRC 106114.</title>
        <authorList>
            <person name="Hosoyama A."/>
            <person name="Uohara A."/>
            <person name="Ohji S."/>
            <person name="Ichikawa N."/>
        </authorList>
    </citation>
    <scope>NUCLEOTIDE SEQUENCE [LARGE SCALE GENOMIC DNA]</scope>
    <source>
        <strain evidence="1 2">NBRC 106114</strain>
    </source>
</reference>
<gene>
    <name evidence="1" type="ORF">MHY01S_17730</name>
</gene>
<organism evidence="1 2">
    <name type="scientific">Meiothermus hypogaeus NBRC 106114</name>
    <dbReference type="NCBI Taxonomy" id="1227553"/>
    <lineage>
        <taxon>Bacteria</taxon>
        <taxon>Thermotogati</taxon>
        <taxon>Deinococcota</taxon>
        <taxon>Deinococci</taxon>
        <taxon>Thermales</taxon>
        <taxon>Thermaceae</taxon>
        <taxon>Meiothermus</taxon>
    </lineage>
</organism>
<dbReference type="EMBL" id="BJXL01000052">
    <property type="protein sequence ID" value="GEM83607.1"/>
    <property type="molecule type" value="Genomic_DNA"/>
</dbReference>
<dbReference type="AlphaFoldDB" id="A0A511R2Q3"/>
<comment type="caution">
    <text evidence="1">The sequence shown here is derived from an EMBL/GenBank/DDBJ whole genome shotgun (WGS) entry which is preliminary data.</text>
</comment>
<evidence type="ECO:0000313" key="1">
    <source>
        <dbReference type="EMBL" id="GEM83607.1"/>
    </source>
</evidence>
<dbReference type="OrthoDB" id="9936264at2"/>
<protein>
    <recommendedName>
        <fullName evidence="3">DUF4352 domain-containing protein</fullName>
    </recommendedName>
</protein>
<name>A0A511R2Q3_9DEIN</name>
<accession>A0A511R2Q3</accession>
<proteinExistence type="predicted"/>
<evidence type="ECO:0008006" key="3">
    <source>
        <dbReference type="Google" id="ProtNLM"/>
    </source>
</evidence>
<sequence>MRRTAVLLVLALAATTIVWGAQGVVVLLNGVRTSDVLQSGGKVYISTEALQKAGAEVTRRPDGWSVQFIPVGGRLQVEAVEGVEGEWISNGTWRIRVSEVQPIANPFGRGEGYAVRVEVRNLGKQPASMYGSGLDRVQLLDADGNTLSLADASFKDRYTSVPPAGGFANVLRFGDPQNKLQTPGRPTKLLALFRSSGGKPSLPHFRIALKGQ</sequence>
<evidence type="ECO:0000313" key="2">
    <source>
        <dbReference type="Proteomes" id="UP000321197"/>
    </source>
</evidence>
<dbReference type="Proteomes" id="UP000321197">
    <property type="component" value="Unassembled WGS sequence"/>
</dbReference>
<dbReference type="RefSeq" id="WP_119339628.1">
    <property type="nucleotide sequence ID" value="NZ_BJXL01000052.1"/>
</dbReference>